<dbReference type="AlphaFoldDB" id="A0A9W4JH52"/>
<dbReference type="EMBL" id="CAJVPA010000205">
    <property type="protein sequence ID" value="CAG8399328.1"/>
    <property type="molecule type" value="Genomic_DNA"/>
</dbReference>
<evidence type="ECO:0000313" key="4">
    <source>
        <dbReference type="Proteomes" id="UP001152646"/>
    </source>
</evidence>
<feature type="transmembrane region" description="Helical" evidence="1">
    <location>
        <begin position="36"/>
        <end position="61"/>
    </location>
</feature>
<gene>
    <name evidence="2" type="ORF">PSALAMII_LOCUS7152</name>
    <name evidence="3" type="ORF">PSALAMII_LOCUS7927</name>
</gene>
<protein>
    <submittedName>
        <fullName evidence="3">Uncharacterized protein</fullName>
    </submittedName>
</protein>
<dbReference type="OrthoDB" id="4320828at2759"/>
<reference evidence="3" key="1">
    <citation type="submission" date="2021-07" db="EMBL/GenBank/DDBJ databases">
        <authorList>
            <person name="Branca A.L. A."/>
        </authorList>
    </citation>
    <scope>NUCLEOTIDE SEQUENCE</scope>
</reference>
<evidence type="ECO:0000313" key="2">
    <source>
        <dbReference type="EMBL" id="CAG8394634.1"/>
    </source>
</evidence>
<organism evidence="3 4">
    <name type="scientific">Penicillium salamii</name>
    <dbReference type="NCBI Taxonomy" id="1612424"/>
    <lineage>
        <taxon>Eukaryota</taxon>
        <taxon>Fungi</taxon>
        <taxon>Dikarya</taxon>
        <taxon>Ascomycota</taxon>
        <taxon>Pezizomycotina</taxon>
        <taxon>Eurotiomycetes</taxon>
        <taxon>Eurotiomycetidae</taxon>
        <taxon>Eurotiales</taxon>
        <taxon>Aspergillaceae</taxon>
        <taxon>Penicillium</taxon>
    </lineage>
</organism>
<dbReference type="Proteomes" id="UP001152649">
    <property type="component" value="Unassembled WGS sequence"/>
</dbReference>
<sequence length="72" mass="8296">MTFLYQCELELTLLTKEASTPRVLRLRNSSFHSARLCLLLIAVFLELCHGLPQFFFIPFIFTSHLHCPVSAL</sequence>
<dbReference type="Proteomes" id="UP001152646">
    <property type="component" value="Unassembled WGS sequence"/>
</dbReference>
<evidence type="ECO:0000313" key="5">
    <source>
        <dbReference type="Proteomes" id="UP001152649"/>
    </source>
</evidence>
<dbReference type="EMBL" id="CAJVPG010000333">
    <property type="protein sequence ID" value="CAG8394634.1"/>
    <property type="molecule type" value="Genomic_DNA"/>
</dbReference>
<name>A0A9W4JH52_9EURO</name>
<keyword evidence="1" id="KW-1133">Transmembrane helix</keyword>
<keyword evidence="5" id="KW-1185">Reference proteome</keyword>
<keyword evidence="1" id="KW-0472">Membrane</keyword>
<comment type="caution">
    <text evidence="3">The sequence shown here is derived from an EMBL/GenBank/DDBJ whole genome shotgun (WGS) entry which is preliminary data.</text>
</comment>
<evidence type="ECO:0000256" key="1">
    <source>
        <dbReference type="SAM" id="Phobius"/>
    </source>
</evidence>
<accession>A0A9W4JH52</accession>
<keyword evidence="1" id="KW-0812">Transmembrane</keyword>
<evidence type="ECO:0000313" key="3">
    <source>
        <dbReference type="EMBL" id="CAG8399328.1"/>
    </source>
</evidence>
<proteinExistence type="predicted"/>